<protein>
    <submittedName>
        <fullName evidence="2">NADH dehydrogenase subunit 6</fullName>
    </submittedName>
</protein>
<reference evidence="2" key="1">
    <citation type="journal article" date="2005" name="J. Mol. Evol.">
        <title>Novel mitochondrial gene content and gene arrangement indicate illegitimate inter-mtDNA recombination in the chigger mite, Leptotrombidium pallidum.</title>
        <authorList>
            <person name="Shao R."/>
            <person name="Mitani H."/>
            <person name="Barker S.C."/>
            <person name="Takahashi M."/>
            <person name="Fukunaga M."/>
        </authorList>
    </citation>
    <scope>NUCLEOTIDE SEQUENCE</scope>
</reference>
<accession>Q4W8D9</accession>
<sequence length="142" mass="16829">MIYFIFFPIISLKFLSSSSPMKVLLTILFIAWNICLVMLDKGQNFWVPIFIIMLFNGGLMVLFIFSVSMIPKEKSENFSNIPLFLSMLTLLVFMNFQMEIKVIGEFFFQNWWMMVFGTIMMLIFFMSISMMMIDFFKTMKSI</sequence>
<proteinExistence type="predicted"/>
<feature type="transmembrane region" description="Helical" evidence="1">
    <location>
        <begin position="77"/>
        <end position="96"/>
    </location>
</feature>
<organism evidence="2">
    <name type="scientific">Leptotrombidium pallidum</name>
    <dbReference type="NCBI Taxonomy" id="279272"/>
    <lineage>
        <taxon>Eukaryota</taxon>
        <taxon>Metazoa</taxon>
        <taxon>Ecdysozoa</taxon>
        <taxon>Arthropoda</taxon>
        <taxon>Chelicerata</taxon>
        <taxon>Arachnida</taxon>
        <taxon>Acari</taxon>
        <taxon>Acariformes</taxon>
        <taxon>Trombidiformes</taxon>
        <taxon>Prostigmata</taxon>
        <taxon>Anystina</taxon>
        <taxon>Parasitengona</taxon>
        <taxon>Trombiculoidea</taxon>
        <taxon>Trombiculidae</taxon>
        <taxon>Leptotrombidium</taxon>
    </lineage>
</organism>
<gene>
    <name evidence="2" type="primary">nad6</name>
</gene>
<dbReference type="EMBL" id="AB180098">
    <property type="protein sequence ID" value="BAD99500.1"/>
    <property type="molecule type" value="Genomic_DNA"/>
</dbReference>
<dbReference type="AlphaFoldDB" id="Q4W8D9"/>
<keyword evidence="1" id="KW-0812">Transmembrane</keyword>
<feature type="transmembrane region" description="Helical" evidence="1">
    <location>
        <begin position="45"/>
        <end position="65"/>
    </location>
</feature>
<keyword evidence="1" id="KW-0472">Membrane</keyword>
<keyword evidence="1" id="KW-1133">Transmembrane helix</keyword>
<geneLocation type="mitochondrion" evidence="2"/>
<feature type="transmembrane region" description="Helical" evidence="1">
    <location>
        <begin position="21"/>
        <end position="39"/>
    </location>
</feature>
<name>Q4W8D9_9ACAR</name>
<keyword evidence="2" id="KW-0496">Mitochondrion</keyword>
<evidence type="ECO:0000256" key="1">
    <source>
        <dbReference type="SAM" id="Phobius"/>
    </source>
</evidence>
<evidence type="ECO:0000313" key="2">
    <source>
        <dbReference type="EMBL" id="BAD99500.1"/>
    </source>
</evidence>
<feature type="transmembrane region" description="Helical" evidence="1">
    <location>
        <begin position="111"/>
        <end position="136"/>
    </location>
</feature>